<feature type="non-terminal residue" evidence="1">
    <location>
        <position position="1"/>
    </location>
</feature>
<dbReference type="InterPro" id="IPR032466">
    <property type="entry name" value="Metal_Hydrolase"/>
</dbReference>
<organism evidence="1">
    <name type="scientific">marine metagenome</name>
    <dbReference type="NCBI Taxonomy" id="408172"/>
    <lineage>
        <taxon>unclassified sequences</taxon>
        <taxon>metagenomes</taxon>
        <taxon>ecological metagenomes</taxon>
    </lineage>
</organism>
<sequence>VTNDTNHKTAALEINDAHCHLFSEKFFAKLWSELSTDQKHRPEGDTPQSLLEQLGWDAPGSINELADRWIEELDHVGVNRVALMSSVSEDELSVAKSIERHPKRFVGMFMVNPLAPDSAERVQRAFGEYHLRCACLFPAMHHYSLNDESVKDISS</sequence>
<dbReference type="EMBL" id="UINC01190798">
    <property type="protein sequence ID" value="SVE05129.1"/>
    <property type="molecule type" value="Genomic_DNA"/>
</dbReference>
<dbReference type="AlphaFoldDB" id="A0A383AC23"/>
<accession>A0A383AC23</accession>
<dbReference type="Gene3D" id="3.20.20.140">
    <property type="entry name" value="Metal-dependent hydrolases"/>
    <property type="match status" value="1"/>
</dbReference>
<protein>
    <recommendedName>
        <fullName evidence="2">Amidohydrolase-related domain-containing protein</fullName>
    </recommendedName>
</protein>
<name>A0A383AC23_9ZZZZ</name>
<dbReference type="SUPFAM" id="SSF51556">
    <property type="entry name" value="Metallo-dependent hydrolases"/>
    <property type="match status" value="1"/>
</dbReference>
<evidence type="ECO:0000313" key="1">
    <source>
        <dbReference type="EMBL" id="SVE05129.1"/>
    </source>
</evidence>
<gene>
    <name evidence="1" type="ORF">METZ01_LOCUS457983</name>
</gene>
<evidence type="ECO:0008006" key="2">
    <source>
        <dbReference type="Google" id="ProtNLM"/>
    </source>
</evidence>
<proteinExistence type="predicted"/>
<reference evidence="1" key="1">
    <citation type="submission" date="2018-05" db="EMBL/GenBank/DDBJ databases">
        <authorList>
            <person name="Lanie J.A."/>
            <person name="Ng W.-L."/>
            <person name="Kazmierczak K.M."/>
            <person name="Andrzejewski T.M."/>
            <person name="Davidsen T.M."/>
            <person name="Wayne K.J."/>
            <person name="Tettelin H."/>
            <person name="Glass J.I."/>
            <person name="Rusch D."/>
            <person name="Podicherti R."/>
            <person name="Tsui H.-C.T."/>
            <person name="Winkler M.E."/>
        </authorList>
    </citation>
    <scope>NUCLEOTIDE SEQUENCE</scope>
</reference>